<gene>
    <name evidence="7" type="ORF">LWI29_007713</name>
</gene>
<evidence type="ECO:0000256" key="1">
    <source>
        <dbReference type="ARBA" id="ARBA00004906"/>
    </source>
</evidence>
<dbReference type="EMBL" id="JAUESC010000383">
    <property type="protein sequence ID" value="KAK0584108.1"/>
    <property type="molecule type" value="Genomic_DNA"/>
</dbReference>
<dbReference type="SUPFAM" id="SSF54695">
    <property type="entry name" value="POZ domain"/>
    <property type="match status" value="1"/>
</dbReference>
<dbReference type="Pfam" id="PF01466">
    <property type="entry name" value="Skp1"/>
    <property type="match status" value="1"/>
</dbReference>
<dbReference type="GO" id="GO:0009867">
    <property type="term" value="P:jasmonic acid mediated signaling pathway"/>
    <property type="evidence" value="ECO:0007669"/>
    <property type="project" value="UniProtKB-ARBA"/>
</dbReference>
<accession>A0AA39S446</accession>
<protein>
    <recommendedName>
        <fullName evidence="4">SKP1-like protein</fullName>
    </recommendedName>
</protein>
<comment type="pathway">
    <text evidence="1 4">Protein modification; protein ubiquitination.</text>
</comment>
<comment type="caution">
    <text evidence="7">The sequence shown here is derived from an EMBL/GenBank/DDBJ whole genome shotgun (WGS) entry which is preliminary data.</text>
</comment>
<dbReference type="InterPro" id="IPR036296">
    <property type="entry name" value="SKP1-like_dim_sf"/>
</dbReference>
<dbReference type="InterPro" id="IPR011333">
    <property type="entry name" value="SKP1/BTB/POZ_sf"/>
</dbReference>
<comment type="subunit">
    <text evidence="4">Part of a SCF (SKP1-cullin-F-box) protein ligase complex.</text>
</comment>
<evidence type="ECO:0000256" key="2">
    <source>
        <dbReference type="ARBA" id="ARBA00009993"/>
    </source>
</evidence>
<feature type="domain" description="SKP1 component POZ" evidence="6">
    <location>
        <begin position="6"/>
        <end position="64"/>
    </location>
</feature>
<dbReference type="Pfam" id="PF03931">
    <property type="entry name" value="Skp1_POZ"/>
    <property type="match status" value="1"/>
</dbReference>
<feature type="domain" description="SKP1 component dimerisation" evidence="5">
    <location>
        <begin position="109"/>
        <end position="142"/>
    </location>
</feature>
<evidence type="ECO:0000313" key="7">
    <source>
        <dbReference type="EMBL" id="KAK0584108.1"/>
    </source>
</evidence>
<dbReference type="InterPro" id="IPR001232">
    <property type="entry name" value="SKP1-like"/>
</dbReference>
<reference evidence="7" key="2">
    <citation type="submission" date="2023-06" db="EMBL/GenBank/DDBJ databases">
        <authorList>
            <person name="Swenson N.G."/>
            <person name="Wegrzyn J.L."/>
            <person name="Mcevoy S.L."/>
        </authorList>
    </citation>
    <scope>NUCLEOTIDE SEQUENCE</scope>
    <source>
        <strain evidence="7">NS2018</strain>
        <tissue evidence="7">Leaf</tissue>
    </source>
</reference>
<evidence type="ECO:0000259" key="5">
    <source>
        <dbReference type="Pfam" id="PF01466"/>
    </source>
</evidence>
<dbReference type="PANTHER" id="PTHR11165">
    <property type="entry name" value="SKP1"/>
    <property type="match status" value="1"/>
</dbReference>
<dbReference type="Proteomes" id="UP001168877">
    <property type="component" value="Unassembled WGS sequence"/>
</dbReference>
<dbReference type="Gene3D" id="3.30.710.10">
    <property type="entry name" value="Potassium Channel Kv1.1, Chain A"/>
    <property type="match status" value="1"/>
</dbReference>
<dbReference type="InterPro" id="IPR016897">
    <property type="entry name" value="SKP1"/>
</dbReference>
<sequence length="143" mass="15903">MSTSRKITLKCSDGEALEVDEAVALESQMIKKIIKDDCADNGILLPEVTSKILYKIIEYCKKHVESPKSNDCATGAVGDDLKAWDAEFVKVDQDTLFDLILAANCLNIKSLLDLTCQTVLGLTDGKTFEELVKWYNIKVDLEK</sequence>
<dbReference type="GO" id="GO:0006511">
    <property type="term" value="P:ubiquitin-dependent protein catabolic process"/>
    <property type="evidence" value="ECO:0007669"/>
    <property type="project" value="InterPro"/>
</dbReference>
<organism evidence="7 8">
    <name type="scientific">Acer saccharum</name>
    <name type="common">Sugar maple</name>
    <dbReference type="NCBI Taxonomy" id="4024"/>
    <lineage>
        <taxon>Eukaryota</taxon>
        <taxon>Viridiplantae</taxon>
        <taxon>Streptophyta</taxon>
        <taxon>Embryophyta</taxon>
        <taxon>Tracheophyta</taxon>
        <taxon>Spermatophyta</taxon>
        <taxon>Magnoliopsida</taxon>
        <taxon>eudicotyledons</taxon>
        <taxon>Gunneridae</taxon>
        <taxon>Pentapetalae</taxon>
        <taxon>rosids</taxon>
        <taxon>malvids</taxon>
        <taxon>Sapindales</taxon>
        <taxon>Sapindaceae</taxon>
        <taxon>Hippocastanoideae</taxon>
        <taxon>Acereae</taxon>
        <taxon>Acer</taxon>
    </lineage>
</organism>
<dbReference type="PIRSF" id="PIRSF028729">
    <property type="entry name" value="E3_ubiquit_lig_SCF_Skp"/>
    <property type="match status" value="1"/>
</dbReference>
<reference evidence="7" key="1">
    <citation type="journal article" date="2022" name="Plant J.">
        <title>Strategies of tolerance reflected in two North American maple genomes.</title>
        <authorList>
            <person name="McEvoy S.L."/>
            <person name="Sezen U.U."/>
            <person name="Trouern-Trend A."/>
            <person name="McMahon S.M."/>
            <person name="Schaberg P.G."/>
            <person name="Yang J."/>
            <person name="Wegrzyn J.L."/>
            <person name="Swenson N.G."/>
        </authorList>
    </citation>
    <scope>NUCLEOTIDE SEQUENCE</scope>
    <source>
        <strain evidence="7">NS2018</strain>
    </source>
</reference>
<comment type="similarity">
    <text evidence="2 4">Belongs to the SKP1 family.</text>
</comment>
<dbReference type="InterPro" id="IPR016072">
    <property type="entry name" value="Skp1_comp_dimer"/>
</dbReference>
<keyword evidence="8" id="KW-1185">Reference proteome</keyword>
<dbReference type="AlphaFoldDB" id="A0AA39S446"/>
<keyword evidence="3 4" id="KW-0833">Ubl conjugation pathway</keyword>
<dbReference type="SUPFAM" id="SSF81382">
    <property type="entry name" value="Skp1 dimerisation domain-like"/>
    <property type="match status" value="1"/>
</dbReference>
<evidence type="ECO:0000313" key="8">
    <source>
        <dbReference type="Proteomes" id="UP001168877"/>
    </source>
</evidence>
<comment type="function">
    <text evidence="4">Involved in ubiquitination and subsequent proteasomal degradation of target proteins. Together with CUL1, RBX1 and a F-box protein, it forms a SCF E3 ubiquitin ligase complex. The functional specificity of this complex depends on the type of F-box protein. In the SCF complex, it serves as an adapter that links the F-box protein to CUL1.</text>
</comment>
<evidence type="ECO:0000259" key="6">
    <source>
        <dbReference type="Pfam" id="PF03931"/>
    </source>
</evidence>
<proteinExistence type="inferred from homology"/>
<evidence type="ECO:0000256" key="4">
    <source>
        <dbReference type="PIRNR" id="PIRNR028729"/>
    </source>
</evidence>
<evidence type="ECO:0000256" key="3">
    <source>
        <dbReference type="ARBA" id="ARBA00022786"/>
    </source>
</evidence>
<dbReference type="SMART" id="SM00512">
    <property type="entry name" value="Skp1"/>
    <property type="match status" value="1"/>
</dbReference>
<name>A0AA39S446_ACESA</name>
<dbReference type="GO" id="GO:0016567">
    <property type="term" value="P:protein ubiquitination"/>
    <property type="evidence" value="ECO:0007669"/>
    <property type="project" value="UniProtKB-UniRule"/>
</dbReference>
<dbReference type="InterPro" id="IPR016073">
    <property type="entry name" value="Skp1_comp_POZ"/>
</dbReference>
<dbReference type="CDD" id="cd18322">
    <property type="entry name" value="BTB_POZ_SKP1"/>
    <property type="match status" value="1"/>
</dbReference>